<gene>
    <name evidence="1" type="ORF">PNE06_05365</name>
</gene>
<proteinExistence type="predicted"/>
<organism evidence="1 2">
    <name type="scientific">Flavonifractor plautii</name>
    <name type="common">Fusobacterium plautii</name>
    <dbReference type="NCBI Taxonomy" id="292800"/>
    <lineage>
        <taxon>Bacteria</taxon>
        <taxon>Bacillati</taxon>
        <taxon>Bacillota</taxon>
        <taxon>Clostridia</taxon>
        <taxon>Eubacteriales</taxon>
        <taxon>Oscillospiraceae</taxon>
        <taxon>Flavonifractor</taxon>
    </lineage>
</organism>
<evidence type="ECO:0000313" key="2">
    <source>
        <dbReference type="Proteomes" id="UP001211173"/>
    </source>
</evidence>
<dbReference type="EMBL" id="JAQLWV010000005">
    <property type="protein sequence ID" value="MDB7932496.1"/>
    <property type="molecule type" value="Genomic_DNA"/>
</dbReference>
<dbReference type="AlphaFoldDB" id="A0AAW6CD64"/>
<name>A0AAW6CD64_FLAPL</name>
<sequence>MDMDKAIGIAAEEAMRHMKIGIFVLDGGGVELAKGHFEVAYALFALVLEWNDGENHV</sequence>
<accession>A0AAW6CD64</accession>
<protein>
    <submittedName>
        <fullName evidence="1">Uncharacterized protein</fullName>
    </submittedName>
</protein>
<reference evidence="1" key="1">
    <citation type="submission" date="2023-01" db="EMBL/GenBank/DDBJ databases">
        <title>Human gut microbiome strain richness.</title>
        <authorList>
            <person name="Chen-Liaw A."/>
        </authorList>
    </citation>
    <scope>NUCLEOTIDE SEQUENCE</scope>
    <source>
        <strain evidence="1">1001287st1_F4_1001285I_161205</strain>
    </source>
</reference>
<comment type="caution">
    <text evidence="1">The sequence shown here is derived from an EMBL/GenBank/DDBJ whole genome shotgun (WGS) entry which is preliminary data.</text>
</comment>
<evidence type="ECO:0000313" key="1">
    <source>
        <dbReference type="EMBL" id="MDB7932496.1"/>
    </source>
</evidence>
<dbReference type="RefSeq" id="WP_195384573.1">
    <property type="nucleotide sequence ID" value="NZ_CANCWG010000063.1"/>
</dbReference>
<dbReference type="Proteomes" id="UP001211173">
    <property type="component" value="Unassembled WGS sequence"/>
</dbReference>